<comment type="caution">
    <text evidence="1">The sequence shown here is derived from an EMBL/GenBank/DDBJ whole genome shotgun (WGS) entry which is preliminary data.</text>
</comment>
<name>A0ACC1HMR6_9FUNG</name>
<dbReference type="Proteomes" id="UP001145114">
    <property type="component" value="Unassembled WGS sequence"/>
</dbReference>
<feature type="non-terminal residue" evidence="1">
    <location>
        <position position="1"/>
    </location>
</feature>
<accession>A0ACC1HMR6</accession>
<proteinExistence type="predicted"/>
<sequence>RALTICLCILKQQVLEYLVDAFSDRALPAAVAESALELVEKCIDVRDRLVDEHIRAAAVQAEKPASPSLPLLRNTDAVNSQPAEQARLIAADEDSMDVFDDIGMDMDELLLAVEAAAETERRALQSEYADIDREIAKVCDTVYIPRIRSALIRQFVSTATPHGRDNAAYSLVKCRVGVLVKALALCVAANLRSWEGLVTDFGKDSLKMIPDRYGCRLAQVLFSIEALKHAPQDDLGRVCRIAVKTWFSSIADTSMEREVGVLTAALAKQPRHVASVFSRFPVPVERIGDDLDFASLRMVILD</sequence>
<organism evidence="1 2">
    <name type="scientific">Spiromyces aspiralis</name>
    <dbReference type="NCBI Taxonomy" id="68401"/>
    <lineage>
        <taxon>Eukaryota</taxon>
        <taxon>Fungi</taxon>
        <taxon>Fungi incertae sedis</taxon>
        <taxon>Zoopagomycota</taxon>
        <taxon>Kickxellomycotina</taxon>
        <taxon>Kickxellomycetes</taxon>
        <taxon>Kickxellales</taxon>
        <taxon>Kickxellaceae</taxon>
        <taxon>Spiromyces</taxon>
    </lineage>
</organism>
<gene>
    <name evidence="1" type="ORF">EV182_006062</name>
</gene>
<protein>
    <submittedName>
        <fullName evidence="1">Uncharacterized protein</fullName>
    </submittedName>
</protein>
<reference evidence="1" key="1">
    <citation type="submission" date="2022-06" db="EMBL/GenBank/DDBJ databases">
        <title>Phylogenomic reconstructions and comparative analyses of Kickxellomycotina fungi.</title>
        <authorList>
            <person name="Reynolds N.K."/>
            <person name="Stajich J.E."/>
            <person name="Barry K."/>
            <person name="Grigoriev I.V."/>
            <person name="Crous P."/>
            <person name="Smith M.E."/>
        </authorList>
    </citation>
    <scope>NUCLEOTIDE SEQUENCE</scope>
    <source>
        <strain evidence="1">RSA 2271</strain>
    </source>
</reference>
<evidence type="ECO:0000313" key="2">
    <source>
        <dbReference type="Proteomes" id="UP001145114"/>
    </source>
</evidence>
<keyword evidence="2" id="KW-1185">Reference proteome</keyword>
<feature type="non-terminal residue" evidence="1">
    <location>
        <position position="302"/>
    </location>
</feature>
<evidence type="ECO:0000313" key="1">
    <source>
        <dbReference type="EMBL" id="KAJ1677492.1"/>
    </source>
</evidence>
<dbReference type="EMBL" id="JAMZIH010002369">
    <property type="protein sequence ID" value="KAJ1677492.1"/>
    <property type="molecule type" value="Genomic_DNA"/>
</dbReference>